<gene>
    <name evidence="1" type="ORF">PCON_09459</name>
</gene>
<keyword evidence="2" id="KW-1185">Reference proteome</keyword>
<reference evidence="1 2" key="1">
    <citation type="journal article" date="2013" name="PLoS Genet.">
        <title>The genome and development-dependent transcriptomes of Pyronema confluens: a window into fungal evolution.</title>
        <authorList>
            <person name="Traeger S."/>
            <person name="Altegoer F."/>
            <person name="Freitag M."/>
            <person name="Gabaldon T."/>
            <person name="Kempken F."/>
            <person name="Kumar A."/>
            <person name="Marcet-Houben M."/>
            <person name="Poggeler S."/>
            <person name="Stajich J.E."/>
            <person name="Nowrousian M."/>
        </authorList>
    </citation>
    <scope>NUCLEOTIDE SEQUENCE [LARGE SCALE GENOMIC DNA]</scope>
    <source>
        <strain evidence="2">CBS 100304</strain>
        <tissue evidence="1">Vegetative mycelium</tissue>
    </source>
</reference>
<protein>
    <submittedName>
        <fullName evidence="1">Uncharacterized protein</fullName>
    </submittedName>
</protein>
<sequence>MCSFTITANQPFKTPFGVYRFYIAFFSPTYREPCSGLVLPCFLEYLTYACSLVKLGVWRWQLYVAWCGVQQLRV</sequence>
<dbReference type="EMBL" id="HF935497">
    <property type="protein sequence ID" value="CCX30858.1"/>
    <property type="molecule type" value="Genomic_DNA"/>
</dbReference>
<dbReference type="AlphaFoldDB" id="U4LG31"/>
<evidence type="ECO:0000313" key="2">
    <source>
        <dbReference type="Proteomes" id="UP000018144"/>
    </source>
</evidence>
<evidence type="ECO:0000313" key="1">
    <source>
        <dbReference type="EMBL" id="CCX30858.1"/>
    </source>
</evidence>
<dbReference type="Proteomes" id="UP000018144">
    <property type="component" value="Unassembled WGS sequence"/>
</dbReference>
<proteinExistence type="predicted"/>
<name>U4LG31_PYROM</name>
<organism evidence="1 2">
    <name type="scientific">Pyronema omphalodes (strain CBS 100304)</name>
    <name type="common">Pyronema confluens</name>
    <dbReference type="NCBI Taxonomy" id="1076935"/>
    <lineage>
        <taxon>Eukaryota</taxon>
        <taxon>Fungi</taxon>
        <taxon>Dikarya</taxon>
        <taxon>Ascomycota</taxon>
        <taxon>Pezizomycotina</taxon>
        <taxon>Pezizomycetes</taxon>
        <taxon>Pezizales</taxon>
        <taxon>Pyronemataceae</taxon>
        <taxon>Pyronema</taxon>
    </lineage>
</organism>
<accession>U4LG31</accession>